<evidence type="ECO:0000313" key="1">
    <source>
        <dbReference type="EMBL" id="NWB45058.1"/>
    </source>
</evidence>
<dbReference type="EMBL" id="JACAPU010000001">
    <property type="protein sequence ID" value="NWB45058.1"/>
    <property type="molecule type" value="Genomic_DNA"/>
</dbReference>
<accession>A0A7Y8BIW3</accession>
<sequence>MSDCSSGDAVVELISSQGWLQVDLVPGNALAAFIPEAVLEAQFGGALPAYWALASHSCTVHARNYDDAPTVEWVACKLVKKKAYNKCLNALNPRKLHLPLGEKQHLELKIQRRIWTPRSALPELNRIDLGLDESSKETFAYWMGHSYTRIAMPDKLVERLRFSDDTPAVVGLGVQVDQFIQEKGDWLHSAWVSFEPKDELLVPTEPYTVSFRFLIKNQHKRSLHEAQQCLEALLQAVLPLSAGLTFDGAEVGPLQDFTMLDAEAYTRYNIHDWLSLGDNDADDEGEEE</sequence>
<organism evidence="1 2">
    <name type="scientific">Pseudomonas gingeri</name>
    <dbReference type="NCBI Taxonomy" id="117681"/>
    <lineage>
        <taxon>Bacteria</taxon>
        <taxon>Pseudomonadati</taxon>
        <taxon>Pseudomonadota</taxon>
        <taxon>Gammaproteobacteria</taxon>
        <taxon>Pseudomonadales</taxon>
        <taxon>Pseudomonadaceae</taxon>
        <taxon>Pseudomonas</taxon>
    </lineage>
</organism>
<name>A0A7Y8BIW3_9PSED</name>
<dbReference type="Proteomes" id="UP000582981">
    <property type="component" value="Unassembled WGS sequence"/>
</dbReference>
<evidence type="ECO:0000313" key="2">
    <source>
        <dbReference type="Proteomes" id="UP000582981"/>
    </source>
</evidence>
<comment type="caution">
    <text evidence="1">The sequence shown here is derived from an EMBL/GenBank/DDBJ whole genome shotgun (WGS) entry which is preliminary data.</text>
</comment>
<dbReference type="RefSeq" id="WP_177143066.1">
    <property type="nucleotide sequence ID" value="NZ_JACAPU010000001.1"/>
</dbReference>
<gene>
    <name evidence="1" type="ORF">HX829_01005</name>
</gene>
<dbReference type="AlphaFoldDB" id="A0A7Y8BIW3"/>
<reference evidence="1 2" key="1">
    <citation type="submission" date="2020-04" db="EMBL/GenBank/DDBJ databases">
        <title>Molecular characterization of pseudomonads from Agaricus bisporus reveal novel blotch 2 pathogens in Western Europe.</title>
        <authorList>
            <person name="Taparia T."/>
            <person name="Krijger M."/>
            <person name="Haynes E."/>
            <person name="Elpinstone J.G."/>
            <person name="Noble R."/>
            <person name="Van Der Wolf J."/>
        </authorList>
    </citation>
    <scope>NUCLEOTIDE SEQUENCE [LARGE SCALE GENOMIC DNA]</scope>
    <source>
        <strain evidence="1 2">F1001</strain>
    </source>
</reference>
<protein>
    <submittedName>
        <fullName evidence="1">Uncharacterized protein</fullName>
    </submittedName>
</protein>
<proteinExistence type="predicted"/>